<protein>
    <submittedName>
        <fullName evidence="2">Uncharacterized protein</fullName>
    </submittedName>
</protein>
<organism evidence="2 3">
    <name type="scientific">Candidatus Wolfebacteria bacterium CG10_big_fil_rev_8_21_14_0_10_31_9</name>
    <dbReference type="NCBI Taxonomy" id="1975070"/>
    <lineage>
        <taxon>Bacteria</taxon>
        <taxon>Candidatus Wolfeibacteriota</taxon>
    </lineage>
</organism>
<evidence type="ECO:0000313" key="3">
    <source>
        <dbReference type="Proteomes" id="UP000231602"/>
    </source>
</evidence>
<gene>
    <name evidence="2" type="ORF">COV23_01350</name>
</gene>
<name>A0A2H0RCI4_9BACT</name>
<dbReference type="EMBL" id="PCXV01000022">
    <property type="protein sequence ID" value="PIR44183.1"/>
    <property type="molecule type" value="Genomic_DNA"/>
</dbReference>
<comment type="caution">
    <text evidence="2">The sequence shown here is derived from an EMBL/GenBank/DDBJ whole genome shotgun (WGS) entry which is preliminary data.</text>
</comment>
<proteinExistence type="predicted"/>
<evidence type="ECO:0000256" key="1">
    <source>
        <dbReference type="SAM" id="MobiDB-lite"/>
    </source>
</evidence>
<reference evidence="2 3" key="1">
    <citation type="submission" date="2017-09" db="EMBL/GenBank/DDBJ databases">
        <title>Depth-based differentiation of microbial function through sediment-hosted aquifers and enrichment of novel symbionts in the deep terrestrial subsurface.</title>
        <authorList>
            <person name="Probst A.J."/>
            <person name="Ladd B."/>
            <person name="Jarett J.K."/>
            <person name="Geller-Mcgrath D.E."/>
            <person name="Sieber C.M."/>
            <person name="Emerson J.B."/>
            <person name="Anantharaman K."/>
            <person name="Thomas B.C."/>
            <person name="Malmstrom R."/>
            <person name="Stieglmeier M."/>
            <person name="Klingl A."/>
            <person name="Woyke T."/>
            <person name="Ryan C.M."/>
            <person name="Banfield J.F."/>
        </authorList>
    </citation>
    <scope>NUCLEOTIDE SEQUENCE [LARGE SCALE GENOMIC DNA]</scope>
    <source>
        <strain evidence="2">CG10_big_fil_rev_8_21_14_0_10_31_9</strain>
    </source>
</reference>
<sequence length="137" mass="15321">MIGKILVVIILIVFIVMVVNNIPQILSYFKNSNFFKFNFTPISTFKKSSSNGSQNLPFSIISGYKVKVAPSSSSVLQQGYIITPQVDQINKTNNQYQQPFNQYNQSIYNSQYQQVQNNSNQIPSGQGTGSGPIIPVY</sequence>
<feature type="region of interest" description="Disordered" evidence="1">
    <location>
        <begin position="118"/>
        <end position="137"/>
    </location>
</feature>
<evidence type="ECO:0000313" key="2">
    <source>
        <dbReference type="EMBL" id="PIR44183.1"/>
    </source>
</evidence>
<dbReference type="Proteomes" id="UP000231602">
    <property type="component" value="Unassembled WGS sequence"/>
</dbReference>
<accession>A0A2H0RCI4</accession>
<dbReference type="AlphaFoldDB" id="A0A2H0RCI4"/>